<reference evidence="1" key="1">
    <citation type="submission" date="2018-02" db="EMBL/GenBank/DDBJ databases">
        <title>Rhizophora mucronata_Transcriptome.</title>
        <authorList>
            <person name="Meera S.P."/>
            <person name="Sreeshan A."/>
            <person name="Augustine A."/>
        </authorList>
    </citation>
    <scope>NUCLEOTIDE SEQUENCE</scope>
    <source>
        <tissue evidence="1">Leaf</tissue>
    </source>
</reference>
<dbReference type="EMBL" id="GGEC01091421">
    <property type="protein sequence ID" value="MBX71905.1"/>
    <property type="molecule type" value="Transcribed_RNA"/>
</dbReference>
<evidence type="ECO:0000313" key="1">
    <source>
        <dbReference type="EMBL" id="MBX71905.1"/>
    </source>
</evidence>
<organism evidence="1">
    <name type="scientific">Rhizophora mucronata</name>
    <name type="common">Asiatic mangrove</name>
    <dbReference type="NCBI Taxonomy" id="61149"/>
    <lineage>
        <taxon>Eukaryota</taxon>
        <taxon>Viridiplantae</taxon>
        <taxon>Streptophyta</taxon>
        <taxon>Embryophyta</taxon>
        <taxon>Tracheophyta</taxon>
        <taxon>Spermatophyta</taxon>
        <taxon>Magnoliopsida</taxon>
        <taxon>eudicotyledons</taxon>
        <taxon>Gunneridae</taxon>
        <taxon>Pentapetalae</taxon>
        <taxon>rosids</taxon>
        <taxon>fabids</taxon>
        <taxon>Malpighiales</taxon>
        <taxon>Rhizophoraceae</taxon>
        <taxon>Rhizophora</taxon>
    </lineage>
</organism>
<sequence>MSSFAPISPPCLGSGVQIKNEDKPLLSFFKESRRVGPWQYLQFCSIRSFLASFLLRWMQLASKSISSNLECSIRQGVQCST</sequence>
<proteinExistence type="predicted"/>
<accession>A0A2P2QY75</accession>
<protein>
    <submittedName>
        <fullName evidence="1">Uncharacterized protein</fullName>
    </submittedName>
</protein>
<dbReference type="AlphaFoldDB" id="A0A2P2QY75"/>
<name>A0A2P2QY75_RHIMU</name>